<gene>
    <name evidence="1" type="ORF">H8E79_05690</name>
</gene>
<organism evidence="1 2">
    <name type="scientific">Candidatus Desulfatifera sulfidica</name>
    <dbReference type="NCBI Taxonomy" id="2841691"/>
    <lineage>
        <taxon>Bacteria</taxon>
        <taxon>Pseudomonadati</taxon>
        <taxon>Thermodesulfobacteriota</taxon>
        <taxon>Desulfobulbia</taxon>
        <taxon>Desulfobulbales</taxon>
        <taxon>Desulfobulbaceae</taxon>
        <taxon>Candidatus Desulfatifera</taxon>
    </lineage>
</organism>
<dbReference type="AlphaFoldDB" id="A0A8J6T9L0"/>
<protein>
    <submittedName>
        <fullName evidence="1">Uncharacterized protein</fullName>
    </submittedName>
</protein>
<reference evidence="1 2" key="1">
    <citation type="submission" date="2020-08" db="EMBL/GenBank/DDBJ databases">
        <title>Bridging the membrane lipid divide: bacteria of the FCB group superphylum have the potential to synthesize archaeal ether lipids.</title>
        <authorList>
            <person name="Villanueva L."/>
            <person name="Von Meijenfeldt F.A.B."/>
            <person name="Westbye A.B."/>
            <person name="Yadav S."/>
            <person name="Hopmans E.C."/>
            <person name="Dutilh B.E."/>
            <person name="Sinninghe Damste J.S."/>
        </authorList>
    </citation>
    <scope>NUCLEOTIDE SEQUENCE [LARGE SCALE GENOMIC DNA]</scope>
    <source>
        <strain evidence="1">NIOZ-UU81</strain>
    </source>
</reference>
<accession>A0A8J6T9L0</accession>
<dbReference type="EMBL" id="JACNLK010000047">
    <property type="protein sequence ID" value="MBC8208641.1"/>
    <property type="molecule type" value="Genomic_DNA"/>
</dbReference>
<proteinExistence type="predicted"/>
<dbReference type="Proteomes" id="UP000599024">
    <property type="component" value="Unassembled WGS sequence"/>
</dbReference>
<comment type="caution">
    <text evidence="1">The sequence shown here is derived from an EMBL/GenBank/DDBJ whole genome shotgun (WGS) entry which is preliminary data.</text>
</comment>
<evidence type="ECO:0000313" key="1">
    <source>
        <dbReference type="EMBL" id="MBC8208641.1"/>
    </source>
</evidence>
<sequence length="250" mass="28306">MPFPTTGCSGFCNQCGQVHHLPHSRRAEDEANKLMTHLETRQRISQNLFPEAASALLSTDFLFGPARGKMFGILICQDRNDQETILRAFSGQYNGLWHVPGWAPPLFDVSSYDQLNQTGEPEVKKLSRRIENTTRNTSQHARLLQKRRELSRNIMLELHDLYRLYNFHGQSVSLRTAWNKTTGIPTGSGDCCAPKLLNQAARLNLRPTGIAEFYWGRENASASRKQGCFYPSCHNKCRPILGFLLCGLQP</sequence>
<name>A0A8J6T9L0_9BACT</name>
<evidence type="ECO:0000313" key="2">
    <source>
        <dbReference type="Proteomes" id="UP000599024"/>
    </source>
</evidence>